<evidence type="ECO:0000313" key="5">
    <source>
        <dbReference type="Proteomes" id="UP000886886"/>
    </source>
</evidence>
<dbReference type="InterPro" id="IPR050624">
    <property type="entry name" value="HTH-type_Tx_Regulator"/>
</dbReference>
<reference evidence="4" key="2">
    <citation type="journal article" date="2021" name="PeerJ">
        <title>Extensive microbial diversity within the chicken gut microbiome revealed by metagenomics and culture.</title>
        <authorList>
            <person name="Gilroy R."/>
            <person name="Ravi A."/>
            <person name="Getino M."/>
            <person name="Pursley I."/>
            <person name="Horton D.L."/>
            <person name="Alikhan N.F."/>
            <person name="Baker D."/>
            <person name="Gharbi K."/>
            <person name="Hall N."/>
            <person name="Watson M."/>
            <person name="Adriaenssens E.M."/>
            <person name="Foster-Nyarko E."/>
            <person name="Jarju S."/>
            <person name="Secka A."/>
            <person name="Antonio M."/>
            <person name="Oren A."/>
            <person name="Chaudhuri R.R."/>
            <person name="La Ragione R."/>
            <person name="Hildebrand F."/>
            <person name="Pallen M.J."/>
        </authorList>
    </citation>
    <scope>NUCLEOTIDE SEQUENCE</scope>
    <source>
        <strain evidence="4">ChiSjej3B21-11622</strain>
    </source>
</reference>
<dbReference type="Pfam" id="PF00440">
    <property type="entry name" value="TetR_N"/>
    <property type="match status" value="1"/>
</dbReference>
<dbReference type="AlphaFoldDB" id="A0A9D1D2K2"/>
<accession>A0A9D1D2K2</accession>
<name>A0A9D1D2K2_9FIRM</name>
<dbReference type="PANTHER" id="PTHR43479:SF11">
    <property type="entry name" value="ACREF_ENVCD OPERON REPRESSOR-RELATED"/>
    <property type="match status" value="1"/>
</dbReference>
<sequence length="142" mass="16618">MPANMKMTIAATFLEMVKRKGIDKITVKEIIDECRISRQTFYYHFQDIMEVIEWTVEQSIRQMLERSLEAKNLREALDILITCTRENRVLIRRLLDSQKREEIEKLLICELLAFCRGCPAVASGRDGNFYGADPQCWKEVKA</sequence>
<dbReference type="Proteomes" id="UP000886886">
    <property type="component" value="Unassembled WGS sequence"/>
</dbReference>
<evidence type="ECO:0000256" key="1">
    <source>
        <dbReference type="ARBA" id="ARBA00023125"/>
    </source>
</evidence>
<reference evidence="4" key="1">
    <citation type="submission" date="2020-10" db="EMBL/GenBank/DDBJ databases">
        <authorList>
            <person name="Gilroy R."/>
        </authorList>
    </citation>
    <scope>NUCLEOTIDE SEQUENCE</scope>
    <source>
        <strain evidence="4">ChiSjej3B21-11622</strain>
    </source>
</reference>
<feature type="domain" description="HTH tetR-type" evidence="3">
    <location>
        <begin position="3"/>
        <end position="63"/>
    </location>
</feature>
<comment type="caution">
    <text evidence="4">The sequence shown here is derived from an EMBL/GenBank/DDBJ whole genome shotgun (WGS) entry which is preliminary data.</text>
</comment>
<dbReference type="PANTHER" id="PTHR43479">
    <property type="entry name" value="ACREF/ENVCD OPERON REPRESSOR-RELATED"/>
    <property type="match status" value="1"/>
</dbReference>
<proteinExistence type="predicted"/>
<feature type="DNA-binding region" description="H-T-H motif" evidence="2">
    <location>
        <begin position="26"/>
        <end position="45"/>
    </location>
</feature>
<dbReference type="GO" id="GO:0003677">
    <property type="term" value="F:DNA binding"/>
    <property type="evidence" value="ECO:0007669"/>
    <property type="project" value="UniProtKB-UniRule"/>
</dbReference>
<evidence type="ECO:0000256" key="2">
    <source>
        <dbReference type="PROSITE-ProRule" id="PRU00335"/>
    </source>
</evidence>
<keyword evidence="1 2" id="KW-0238">DNA-binding</keyword>
<organism evidence="4 5">
    <name type="scientific">Candidatus Limivivens merdigallinarum</name>
    <dbReference type="NCBI Taxonomy" id="2840859"/>
    <lineage>
        <taxon>Bacteria</taxon>
        <taxon>Bacillati</taxon>
        <taxon>Bacillota</taxon>
        <taxon>Clostridia</taxon>
        <taxon>Lachnospirales</taxon>
        <taxon>Lachnospiraceae</taxon>
        <taxon>Lachnospiraceae incertae sedis</taxon>
        <taxon>Candidatus Limivivens</taxon>
    </lineage>
</organism>
<dbReference type="EMBL" id="DVFT01000148">
    <property type="protein sequence ID" value="HIQ96904.1"/>
    <property type="molecule type" value="Genomic_DNA"/>
</dbReference>
<dbReference type="InterPro" id="IPR009057">
    <property type="entry name" value="Homeodomain-like_sf"/>
</dbReference>
<evidence type="ECO:0000259" key="3">
    <source>
        <dbReference type="PROSITE" id="PS50977"/>
    </source>
</evidence>
<gene>
    <name evidence="4" type="ORF">IAB26_10105</name>
</gene>
<dbReference type="SUPFAM" id="SSF46689">
    <property type="entry name" value="Homeodomain-like"/>
    <property type="match status" value="1"/>
</dbReference>
<protein>
    <submittedName>
        <fullName evidence="4">TetR family transcriptional regulator</fullName>
    </submittedName>
</protein>
<dbReference type="Gene3D" id="1.10.357.10">
    <property type="entry name" value="Tetracycline Repressor, domain 2"/>
    <property type="match status" value="1"/>
</dbReference>
<dbReference type="InterPro" id="IPR001647">
    <property type="entry name" value="HTH_TetR"/>
</dbReference>
<evidence type="ECO:0000313" key="4">
    <source>
        <dbReference type="EMBL" id="HIQ96904.1"/>
    </source>
</evidence>
<dbReference type="PROSITE" id="PS50977">
    <property type="entry name" value="HTH_TETR_2"/>
    <property type="match status" value="1"/>
</dbReference>